<evidence type="ECO:0000313" key="1">
    <source>
        <dbReference type="EMBL" id="ONK72841.1"/>
    </source>
</evidence>
<dbReference type="EMBL" id="CM007384">
    <property type="protein sequence ID" value="ONK72841.1"/>
    <property type="molecule type" value="Genomic_DNA"/>
</dbReference>
<evidence type="ECO:0000313" key="2">
    <source>
        <dbReference type="Proteomes" id="UP000243459"/>
    </source>
</evidence>
<proteinExistence type="predicted"/>
<dbReference type="AlphaFoldDB" id="A0A5P1F862"/>
<sequence>MAALDEENRVNCETYAYISNLDESAREDNIGGSSYISDIEPEPKVGTMMTASSLVTKLITKCLISIEDSSESDGHASFLHFLEEMNLESYQDPNFKLRGDLW</sequence>
<gene>
    <name evidence="1" type="ORF">A4U43_C04F23810</name>
</gene>
<organism evidence="1 2">
    <name type="scientific">Asparagus officinalis</name>
    <name type="common">Garden asparagus</name>
    <dbReference type="NCBI Taxonomy" id="4686"/>
    <lineage>
        <taxon>Eukaryota</taxon>
        <taxon>Viridiplantae</taxon>
        <taxon>Streptophyta</taxon>
        <taxon>Embryophyta</taxon>
        <taxon>Tracheophyta</taxon>
        <taxon>Spermatophyta</taxon>
        <taxon>Magnoliopsida</taxon>
        <taxon>Liliopsida</taxon>
        <taxon>Asparagales</taxon>
        <taxon>Asparagaceae</taxon>
        <taxon>Asparagoideae</taxon>
        <taxon>Asparagus</taxon>
    </lineage>
</organism>
<name>A0A5P1F862_ASPOF</name>
<dbReference type="Gramene" id="ONK72841">
    <property type="protein sequence ID" value="ONK72841"/>
    <property type="gene ID" value="A4U43_C04F23810"/>
</dbReference>
<keyword evidence="2" id="KW-1185">Reference proteome</keyword>
<reference evidence="2" key="1">
    <citation type="journal article" date="2017" name="Nat. Commun.">
        <title>The asparagus genome sheds light on the origin and evolution of a young Y chromosome.</title>
        <authorList>
            <person name="Harkess A."/>
            <person name="Zhou J."/>
            <person name="Xu C."/>
            <person name="Bowers J.E."/>
            <person name="Van der Hulst R."/>
            <person name="Ayyampalayam S."/>
            <person name="Mercati F."/>
            <person name="Riccardi P."/>
            <person name="McKain M.R."/>
            <person name="Kakrana A."/>
            <person name="Tang H."/>
            <person name="Ray J."/>
            <person name="Groenendijk J."/>
            <person name="Arikit S."/>
            <person name="Mathioni S.M."/>
            <person name="Nakano M."/>
            <person name="Shan H."/>
            <person name="Telgmann-Rauber A."/>
            <person name="Kanno A."/>
            <person name="Yue Z."/>
            <person name="Chen H."/>
            <person name="Li W."/>
            <person name="Chen Y."/>
            <person name="Xu X."/>
            <person name="Zhang Y."/>
            <person name="Luo S."/>
            <person name="Chen H."/>
            <person name="Gao J."/>
            <person name="Mao Z."/>
            <person name="Pires J.C."/>
            <person name="Luo M."/>
            <person name="Kudrna D."/>
            <person name="Wing R.A."/>
            <person name="Meyers B.C."/>
            <person name="Yi K."/>
            <person name="Kong H."/>
            <person name="Lavrijsen P."/>
            <person name="Sunseri F."/>
            <person name="Falavigna A."/>
            <person name="Ye Y."/>
            <person name="Leebens-Mack J.H."/>
            <person name="Chen G."/>
        </authorList>
    </citation>
    <scope>NUCLEOTIDE SEQUENCE [LARGE SCALE GENOMIC DNA]</scope>
    <source>
        <strain evidence="2">cv. DH0086</strain>
    </source>
</reference>
<dbReference type="Proteomes" id="UP000243459">
    <property type="component" value="Chromosome 4"/>
</dbReference>
<protein>
    <submittedName>
        <fullName evidence="1">Uncharacterized protein</fullName>
    </submittedName>
</protein>
<accession>A0A5P1F862</accession>